<accession>A0A2A4ERC3</accession>
<organism evidence="8 9">
    <name type="scientific">Paraburkholderia acidicola</name>
    <dbReference type="NCBI Taxonomy" id="1912599"/>
    <lineage>
        <taxon>Bacteria</taxon>
        <taxon>Pseudomonadati</taxon>
        <taxon>Pseudomonadota</taxon>
        <taxon>Betaproteobacteria</taxon>
        <taxon>Burkholderiales</taxon>
        <taxon>Burkholderiaceae</taxon>
        <taxon>Paraburkholderia</taxon>
    </lineage>
</organism>
<keyword evidence="4 6" id="KW-1133">Transmembrane helix</keyword>
<dbReference type="PANTHER" id="PTHR32322:SF2">
    <property type="entry name" value="EAMA DOMAIN-CONTAINING PROTEIN"/>
    <property type="match status" value="1"/>
</dbReference>
<feature type="transmembrane region" description="Helical" evidence="6">
    <location>
        <begin position="175"/>
        <end position="196"/>
    </location>
</feature>
<evidence type="ECO:0000256" key="3">
    <source>
        <dbReference type="ARBA" id="ARBA00022692"/>
    </source>
</evidence>
<feature type="transmembrane region" description="Helical" evidence="6">
    <location>
        <begin position="117"/>
        <end position="135"/>
    </location>
</feature>
<dbReference type="EMBL" id="MTZV01000006">
    <property type="protein sequence ID" value="PCE23237.1"/>
    <property type="molecule type" value="Genomic_DNA"/>
</dbReference>
<dbReference type="InterPro" id="IPR037185">
    <property type="entry name" value="EmrE-like"/>
</dbReference>
<dbReference type="PANTHER" id="PTHR32322">
    <property type="entry name" value="INNER MEMBRANE TRANSPORTER"/>
    <property type="match status" value="1"/>
</dbReference>
<feature type="transmembrane region" description="Helical" evidence="6">
    <location>
        <begin position="208"/>
        <end position="228"/>
    </location>
</feature>
<evidence type="ECO:0000259" key="7">
    <source>
        <dbReference type="Pfam" id="PF00892"/>
    </source>
</evidence>
<reference evidence="8 9" key="1">
    <citation type="submission" date="2017-01" db="EMBL/GenBank/DDBJ databases">
        <title>Whole-Genome Shotgun Sequencing of Two beta-Proteobacterial Species in Search of the Bulgecin Biosynthetic Cluster.</title>
        <authorList>
            <person name="Horsman M.E."/>
            <person name="Marous D.R."/>
            <person name="Li R."/>
            <person name="Oliver R.A."/>
            <person name="Byun B."/>
            <person name="Emrich S.J."/>
            <person name="Boggess B."/>
            <person name="Townsend C.A."/>
            <person name="Mobashery S."/>
        </authorList>
    </citation>
    <scope>NUCLEOTIDE SEQUENCE [LARGE SCALE GENOMIC DNA]</scope>
    <source>
        <strain evidence="8 9">ATCC 31363</strain>
    </source>
</reference>
<feature type="transmembrane region" description="Helical" evidence="6">
    <location>
        <begin position="92"/>
        <end position="111"/>
    </location>
</feature>
<evidence type="ECO:0000313" key="9">
    <source>
        <dbReference type="Proteomes" id="UP000218022"/>
    </source>
</evidence>
<evidence type="ECO:0000313" key="8">
    <source>
        <dbReference type="EMBL" id="PCE23237.1"/>
    </source>
</evidence>
<feature type="transmembrane region" description="Helical" evidence="6">
    <location>
        <begin position="62"/>
        <end position="85"/>
    </location>
</feature>
<comment type="similarity">
    <text evidence="2">Belongs to the EamA transporter family.</text>
</comment>
<comment type="subcellular location">
    <subcellularLocation>
        <location evidence="1">Membrane</location>
        <topology evidence="1">Multi-pass membrane protein</topology>
    </subcellularLocation>
</comment>
<dbReference type="GO" id="GO:0016020">
    <property type="term" value="C:membrane"/>
    <property type="evidence" value="ECO:0007669"/>
    <property type="project" value="UniProtKB-SubCell"/>
</dbReference>
<evidence type="ECO:0000256" key="1">
    <source>
        <dbReference type="ARBA" id="ARBA00004141"/>
    </source>
</evidence>
<evidence type="ECO:0000256" key="5">
    <source>
        <dbReference type="ARBA" id="ARBA00023136"/>
    </source>
</evidence>
<comment type="caution">
    <text evidence="8">The sequence shown here is derived from an EMBL/GenBank/DDBJ whole genome shotgun (WGS) entry which is preliminary data.</text>
</comment>
<name>A0A2A4ERC3_9BURK</name>
<proteinExistence type="inferred from homology"/>
<dbReference type="Pfam" id="PF00892">
    <property type="entry name" value="EamA"/>
    <property type="match status" value="2"/>
</dbReference>
<dbReference type="SUPFAM" id="SSF103481">
    <property type="entry name" value="Multidrug resistance efflux transporter EmrE"/>
    <property type="match status" value="2"/>
</dbReference>
<feature type="domain" description="EamA" evidence="7">
    <location>
        <begin position="149"/>
        <end position="277"/>
    </location>
</feature>
<feature type="domain" description="EamA" evidence="7">
    <location>
        <begin position="2"/>
        <end position="132"/>
    </location>
</feature>
<dbReference type="InterPro" id="IPR050638">
    <property type="entry name" value="AA-Vitamin_Transporters"/>
</dbReference>
<keyword evidence="5 6" id="KW-0472">Membrane</keyword>
<keyword evidence="3 6" id="KW-0812">Transmembrane</keyword>
<evidence type="ECO:0000256" key="4">
    <source>
        <dbReference type="ARBA" id="ARBA00022989"/>
    </source>
</evidence>
<dbReference type="OrthoDB" id="9002138at2"/>
<dbReference type="AlphaFoldDB" id="A0A2A4ERC3"/>
<dbReference type="InterPro" id="IPR000620">
    <property type="entry name" value="EamA_dom"/>
</dbReference>
<feature type="transmembrane region" description="Helical" evidence="6">
    <location>
        <begin position="32"/>
        <end position="50"/>
    </location>
</feature>
<protein>
    <submittedName>
        <fullName evidence="8">EamA family transporter</fullName>
    </submittedName>
</protein>
<evidence type="ECO:0000256" key="2">
    <source>
        <dbReference type="ARBA" id="ARBA00007362"/>
    </source>
</evidence>
<feature type="transmembrane region" description="Helical" evidence="6">
    <location>
        <begin position="147"/>
        <end position="169"/>
    </location>
</feature>
<feature type="transmembrane region" description="Helical" evidence="6">
    <location>
        <begin position="234"/>
        <end position="254"/>
    </location>
</feature>
<gene>
    <name evidence="8" type="ORF">BWP39_26490</name>
</gene>
<feature type="transmembrane region" description="Helical" evidence="6">
    <location>
        <begin position="266"/>
        <end position="287"/>
    </location>
</feature>
<sequence length="288" mass="29589">MAILMGLISALCWGITDFLAGHTTRQIGVTRSLFYSQSFGFLVLTVSMVFHPSLFHFGVKGFGLAMAVLAAVCNLIAMASLLKALSIGKASVVAPIVSLYGAVTTVLSVIAGERITTMAVASLVLCIFGASLAGISKSSDGKPEAPASIGLALLSALMFGLGFWFQGAFAVKDLGIVGTLWVYYLVAVVVLFAVLVGSRNLSPPRGSILALILTISLLSLFGFSALAYGSGTGHVAIVTVLSSLASAVTAVLGFAIRGERPSVPQWIGISIITFGVVSLKLTSGIVAG</sequence>
<dbReference type="Proteomes" id="UP000218022">
    <property type="component" value="Unassembled WGS sequence"/>
</dbReference>
<evidence type="ECO:0000256" key="6">
    <source>
        <dbReference type="SAM" id="Phobius"/>
    </source>
</evidence>
<dbReference type="RefSeq" id="WP_096725203.1">
    <property type="nucleotide sequence ID" value="NZ_MTZV01000006.1"/>
</dbReference>